<proteinExistence type="predicted"/>
<dbReference type="SUPFAM" id="SSF52047">
    <property type="entry name" value="RNI-like"/>
    <property type="match status" value="1"/>
</dbReference>
<evidence type="ECO:0000313" key="2">
    <source>
        <dbReference type="Proteomes" id="UP001174936"/>
    </source>
</evidence>
<evidence type="ECO:0008006" key="3">
    <source>
        <dbReference type="Google" id="ProtNLM"/>
    </source>
</evidence>
<accession>A0AA39YB38</accession>
<name>A0AA39YB38_9PEZI</name>
<gene>
    <name evidence="1" type="ORF">B0T16DRAFT_492009</name>
</gene>
<sequence>MDQSAANPSTAGAPPGAVVLRSAPISPVTETMISPITEAIIQKKKTVDFLNKLPTELLIMVCENICHNGVAHRKSLVNLSRVCQRMPPLVRPILFRRITIGKNSRTRLISLLRVLDNNPDLGTLIHEVGMKSEGCLGTFSASDVVFLGKISKELIGLKHSDLTKSGRSVYTWADSSIHAFALLLAMAPNTAKVDLGAHLAGYEHNILSRNNKNARMKPAVLFEGVTSLEFDLSGQSGLFYGISELFTAMPNLEHLVLNGGYGWEFRRLPTFNAPNIVSLTLRKCSFSTTTLKNILGNFKNLRAFHFVGHFIRALPVVSAEFVLSLAAEHKKTLCNLTIADIADRDRISEIEGFTELETLDISQYSMSGFRPAALVELVIGCPNLKHIYIRDVFF</sequence>
<comment type="caution">
    <text evidence="1">The sequence shown here is derived from an EMBL/GenBank/DDBJ whole genome shotgun (WGS) entry which is preliminary data.</text>
</comment>
<reference evidence="1" key="1">
    <citation type="submission" date="2023-06" db="EMBL/GenBank/DDBJ databases">
        <title>Genome-scale phylogeny and comparative genomics of the fungal order Sordariales.</title>
        <authorList>
            <consortium name="Lawrence Berkeley National Laboratory"/>
            <person name="Hensen N."/>
            <person name="Bonometti L."/>
            <person name="Westerberg I."/>
            <person name="Brannstrom I.O."/>
            <person name="Guillou S."/>
            <person name="Cros-Aarteil S."/>
            <person name="Calhoun S."/>
            <person name="Haridas S."/>
            <person name="Kuo A."/>
            <person name="Mondo S."/>
            <person name="Pangilinan J."/>
            <person name="Riley R."/>
            <person name="Labutti K."/>
            <person name="Andreopoulos B."/>
            <person name="Lipzen A."/>
            <person name="Chen C."/>
            <person name="Yanf M."/>
            <person name="Daum C."/>
            <person name="Ng V."/>
            <person name="Clum A."/>
            <person name="Steindorff A."/>
            <person name="Ohm R."/>
            <person name="Martin F."/>
            <person name="Silar P."/>
            <person name="Natvig D."/>
            <person name="Lalanne C."/>
            <person name="Gautier V."/>
            <person name="Ament-Velasquez S.L."/>
            <person name="Kruys A."/>
            <person name="Hutchinson M.I."/>
            <person name="Powell A.J."/>
            <person name="Barry K."/>
            <person name="Miller A.N."/>
            <person name="Grigoriev I.V."/>
            <person name="Debuchy R."/>
            <person name="Gladieux P."/>
            <person name="Thoren M.H."/>
            <person name="Johannesson H."/>
        </authorList>
    </citation>
    <scope>NUCLEOTIDE SEQUENCE</scope>
    <source>
        <strain evidence="1">SMH2532-1</strain>
    </source>
</reference>
<organism evidence="1 2">
    <name type="scientific">Cercophora newfieldiana</name>
    <dbReference type="NCBI Taxonomy" id="92897"/>
    <lineage>
        <taxon>Eukaryota</taxon>
        <taxon>Fungi</taxon>
        <taxon>Dikarya</taxon>
        <taxon>Ascomycota</taxon>
        <taxon>Pezizomycotina</taxon>
        <taxon>Sordariomycetes</taxon>
        <taxon>Sordariomycetidae</taxon>
        <taxon>Sordariales</taxon>
        <taxon>Lasiosphaeriaceae</taxon>
        <taxon>Cercophora</taxon>
    </lineage>
</organism>
<dbReference type="InterPro" id="IPR032675">
    <property type="entry name" value="LRR_dom_sf"/>
</dbReference>
<dbReference type="AlphaFoldDB" id="A0AA39YB38"/>
<keyword evidence="2" id="KW-1185">Reference proteome</keyword>
<protein>
    <recommendedName>
        <fullName evidence="3">F-box domain-containing protein</fullName>
    </recommendedName>
</protein>
<dbReference type="Gene3D" id="3.80.10.10">
    <property type="entry name" value="Ribonuclease Inhibitor"/>
    <property type="match status" value="1"/>
</dbReference>
<dbReference type="Proteomes" id="UP001174936">
    <property type="component" value="Unassembled WGS sequence"/>
</dbReference>
<evidence type="ECO:0000313" key="1">
    <source>
        <dbReference type="EMBL" id="KAK0649366.1"/>
    </source>
</evidence>
<dbReference type="EMBL" id="JAULSV010000003">
    <property type="protein sequence ID" value="KAK0649366.1"/>
    <property type="molecule type" value="Genomic_DNA"/>
</dbReference>